<dbReference type="InterPro" id="IPR009003">
    <property type="entry name" value="Peptidase_S1_PA"/>
</dbReference>
<dbReference type="Proteomes" id="UP000664702">
    <property type="component" value="Chromosome"/>
</dbReference>
<protein>
    <submittedName>
        <fullName evidence="1">SEC-C domain-containing protein</fullName>
    </submittedName>
</protein>
<gene>
    <name evidence="1" type="ORF">J4G43_010940</name>
</gene>
<dbReference type="InterPro" id="IPR004027">
    <property type="entry name" value="SEC_C_motif"/>
</dbReference>
<dbReference type="Gene3D" id="3.10.450.50">
    <property type="match status" value="1"/>
</dbReference>
<dbReference type="AlphaFoldDB" id="A0A9X9Y465"/>
<sequence length="338" mass="36655">MILNPRTPSELLLYCVKRIECNVGNGRLSVGTGYICGIGHSSGMMVPILITNKHVLEGAKSLRICMHTGLNGTDEAPDGGITFIETPAILATTVLHDDPAIDLCGILLGPLINFWKQANPGRSVFYKAIMDDLIYGPVEELDVCEQVTMVGCPNAIWDEHNGFPLFRRGFTASPLTANFQGRREFVVDIAVFSGSSGSPIFLMDNGPYVSSDAPDKLQLGRRFGLLGTLWGGPRITEAGLVEIKPAPTSASADIAIDVRMHLGYVIKASETHHLLKKAAAEFGNIDLTAIKMVTTLMSPTGDALRETFRRNALCFCGSKRKFKHCHGQIVTAQQQPES</sequence>
<evidence type="ECO:0000313" key="2">
    <source>
        <dbReference type="Proteomes" id="UP000664702"/>
    </source>
</evidence>
<dbReference type="SUPFAM" id="SSF50494">
    <property type="entry name" value="Trypsin-like serine proteases"/>
    <property type="match status" value="1"/>
</dbReference>
<organism evidence="1 2">
    <name type="scientific">Bradyrhizobium barranii subsp. barranii</name>
    <dbReference type="NCBI Taxonomy" id="2823807"/>
    <lineage>
        <taxon>Bacteria</taxon>
        <taxon>Pseudomonadati</taxon>
        <taxon>Pseudomonadota</taxon>
        <taxon>Alphaproteobacteria</taxon>
        <taxon>Hyphomicrobiales</taxon>
        <taxon>Nitrobacteraceae</taxon>
        <taxon>Bradyrhizobium</taxon>
        <taxon>Bradyrhizobium barranii</taxon>
    </lineage>
</organism>
<dbReference type="KEGG" id="bban:J4G43_010940"/>
<proteinExistence type="predicted"/>
<name>A0A9X9Y465_9BRAD</name>
<dbReference type="Pfam" id="PF02810">
    <property type="entry name" value="SEC-C"/>
    <property type="match status" value="1"/>
</dbReference>
<dbReference type="EMBL" id="CP086136">
    <property type="protein sequence ID" value="UEM14709.1"/>
    <property type="molecule type" value="Genomic_DNA"/>
</dbReference>
<dbReference type="SUPFAM" id="SSF103642">
    <property type="entry name" value="Sec-C motif"/>
    <property type="match status" value="1"/>
</dbReference>
<evidence type="ECO:0000313" key="1">
    <source>
        <dbReference type="EMBL" id="UEM14709.1"/>
    </source>
</evidence>
<reference evidence="1 2" key="1">
    <citation type="journal article" date="2022" name="Int. J. Syst. Evol. Microbiol.">
        <title>Strains of Bradyrhizobium barranii sp. nov. associated with legumes native to Canada are symbionts of soybeans and belong to different subspecies (subsp. barranii subsp. nov. and subsp. apii subsp. nov.) and symbiovars (sv. glycinearum and sv. septentrionale).</title>
        <authorList>
            <person name="Bromfield E.S.P."/>
            <person name="Cloutier S."/>
            <person name="Wasai-Hara S."/>
            <person name="Minamisawa K."/>
        </authorList>
    </citation>
    <scope>NUCLEOTIDE SEQUENCE [LARGE SCALE GENOMIC DNA]</scope>
    <source>
        <strain evidence="1 2">144S4</strain>
    </source>
</reference>
<accession>A0A9X9Y465</accession>